<keyword evidence="6" id="KW-0029">Amino-acid transport</keyword>
<dbReference type="GO" id="GO:0006865">
    <property type="term" value="P:amino acid transport"/>
    <property type="evidence" value="ECO:0007669"/>
    <property type="project" value="UniProtKB-KW"/>
</dbReference>
<dbReference type="PROSITE" id="PS00218">
    <property type="entry name" value="AMINO_ACID_PERMEASE_1"/>
    <property type="match status" value="1"/>
</dbReference>
<feature type="transmembrane region" description="Helical" evidence="10">
    <location>
        <begin position="316"/>
        <end position="339"/>
    </location>
</feature>
<dbReference type="GO" id="GO:0005886">
    <property type="term" value="C:plasma membrane"/>
    <property type="evidence" value="ECO:0007669"/>
    <property type="project" value="UniProtKB-SubCell"/>
</dbReference>
<evidence type="ECO:0000256" key="4">
    <source>
        <dbReference type="ARBA" id="ARBA00022475"/>
    </source>
</evidence>
<keyword evidence="3" id="KW-0813">Transport</keyword>
<evidence type="ECO:0000256" key="6">
    <source>
        <dbReference type="ARBA" id="ARBA00022970"/>
    </source>
</evidence>
<keyword evidence="13" id="KW-1185">Reference proteome</keyword>
<comment type="subcellular location">
    <subcellularLocation>
        <location evidence="1">Cell membrane</location>
        <topology evidence="1">Multi-pass membrane protein</topology>
    </subcellularLocation>
</comment>
<dbReference type="InterPro" id="IPR004840">
    <property type="entry name" value="Amino_acid_permease_CS"/>
</dbReference>
<sequence>MMQEVGSPAKSESTSSSAPRGLGKREAPLLLATKKYARIPTTRNRPNHTQVNRRRKEKYVTQQLPQQNSVTGLDSEAEHSKLQRGLSFRHIQLIAIGGAIGTGLFLGSAKTIALTGPSIVFVYAIIGSVIYFVLRAMGEILLSNPKYKSFTDFITDILGLRAGFFVGWSYWFFWVVTGIADVIAITGYVQYWLPDVPKFIPALTVIVALLLLNLPSVKNFGEIEFWFAVIKIVAIVLLIVVGALMVAFSFTSPDGTVASVTNLWEHPGPSGSGIFTQGLTGFLGAFQIALFAFVGAELVGAAVAETEHPERTLPKAINAVPFRIGLFYAMPLLTILAVTPWDKLDKSMSPFVGMFSLAGIGIAASLVNFVVLTSAASSANSGIFSTSRMVYGLAHDGAAPSALGKLTKNGVPANALYLTTVMLLFSLVMLYAGNGIMEAFTVVTSVASMMGIFTWSMILIAYLVYRKKFPERHEASQYKMPWGVGMSWFGLLFFAVMVYALSLYPDTAVGLALTPVWFIALAIGYEILTRRHAAKRARVVATEKPAEEAAQK</sequence>
<dbReference type="PIRSF" id="PIRSF006060">
    <property type="entry name" value="AA_transporter"/>
    <property type="match status" value="1"/>
</dbReference>
<feature type="transmembrane region" description="Helical" evidence="10">
    <location>
        <begin position="229"/>
        <end position="250"/>
    </location>
</feature>
<dbReference type="GO" id="GO:0055085">
    <property type="term" value="P:transmembrane transport"/>
    <property type="evidence" value="ECO:0007669"/>
    <property type="project" value="InterPro"/>
</dbReference>
<dbReference type="eggNOG" id="COG1113">
    <property type="taxonomic scope" value="Bacteria"/>
</dbReference>
<evidence type="ECO:0000256" key="1">
    <source>
        <dbReference type="ARBA" id="ARBA00004651"/>
    </source>
</evidence>
<keyword evidence="4" id="KW-1003">Cell membrane</keyword>
<reference evidence="13" key="1">
    <citation type="submission" date="2009-07" db="EMBL/GenBank/DDBJ databases">
        <title>Complete genome sequence of Rothia mucilaginosa DJ.</title>
        <authorList>
            <person name="Yamane K."/>
            <person name="Nambu T."/>
            <person name="Mashimo C."/>
            <person name="Sugimori C."/>
            <person name="Yamanaka T."/>
            <person name="Leung K."/>
            <person name="Fukushima H."/>
        </authorList>
    </citation>
    <scope>NUCLEOTIDE SEQUENCE [LARGE SCALE GENOMIC DNA]</scope>
    <source>
        <strain evidence="13">DY-18</strain>
    </source>
</reference>
<name>D2NPD8_ROTMD</name>
<dbReference type="EMBL" id="AP011540">
    <property type="protein sequence ID" value="BAI65506.1"/>
    <property type="molecule type" value="Genomic_DNA"/>
</dbReference>
<feature type="transmembrane region" description="Helical" evidence="10">
    <location>
        <begin position="171"/>
        <end position="193"/>
    </location>
</feature>
<dbReference type="AlphaFoldDB" id="D2NPD8"/>
<feature type="transmembrane region" description="Helical" evidence="10">
    <location>
        <begin position="510"/>
        <end position="528"/>
    </location>
</feature>
<evidence type="ECO:0000256" key="9">
    <source>
        <dbReference type="SAM" id="MobiDB-lite"/>
    </source>
</evidence>
<accession>D2NPD8</accession>
<keyword evidence="8 10" id="KW-0472">Membrane</keyword>
<comment type="similarity">
    <text evidence="2">Belongs to the amino acid-polyamine-organocation (APC) superfamily. Amino acid transporter (AAT) (TC 2.A.3.1) family.</text>
</comment>
<gene>
    <name evidence="12" type="ordered locus">RMDY18_16740</name>
</gene>
<protein>
    <submittedName>
        <fullName evidence="12">Gamma-aminobutyrate permease</fullName>
    </submittedName>
</protein>
<evidence type="ECO:0000256" key="2">
    <source>
        <dbReference type="ARBA" id="ARBA00008583"/>
    </source>
</evidence>
<dbReference type="Gene3D" id="1.20.1740.10">
    <property type="entry name" value="Amino acid/polyamine transporter I"/>
    <property type="match status" value="1"/>
</dbReference>
<proteinExistence type="inferred from homology"/>
<evidence type="ECO:0000256" key="8">
    <source>
        <dbReference type="ARBA" id="ARBA00023136"/>
    </source>
</evidence>
<evidence type="ECO:0000256" key="5">
    <source>
        <dbReference type="ARBA" id="ARBA00022692"/>
    </source>
</evidence>
<evidence type="ECO:0000313" key="13">
    <source>
        <dbReference type="Proteomes" id="UP000001883"/>
    </source>
</evidence>
<feature type="transmembrane region" description="Helical" evidence="10">
    <location>
        <begin position="112"/>
        <end position="134"/>
    </location>
</feature>
<dbReference type="PANTHER" id="PTHR43495">
    <property type="entry name" value="GABA PERMEASE"/>
    <property type="match status" value="1"/>
</dbReference>
<dbReference type="InterPro" id="IPR004841">
    <property type="entry name" value="AA-permease/SLC12A_dom"/>
</dbReference>
<feature type="domain" description="Amino acid permease/ SLC12A" evidence="11">
    <location>
        <begin position="90"/>
        <end position="535"/>
    </location>
</feature>
<feature type="compositionally biased region" description="Polar residues" evidence="9">
    <location>
        <begin position="41"/>
        <end position="50"/>
    </location>
</feature>
<dbReference type="Pfam" id="PF00324">
    <property type="entry name" value="AA_permease"/>
    <property type="match status" value="1"/>
</dbReference>
<feature type="transmembrane region" description="Helical" evidence="10">
    <location>
        <begin position="415"/>
        <end position="433"/>
    </location>
</feature>
<evidence type="ECO:0000256" key="10">
    <source>
        <dbReference type="SAM" id="Phobius"/>
    </source>
</evidence>
<feature type="region of interest" description="Disordered" evidence="9">
    <location>
        <begin position="1"/>
        <end position="75"/>
    </location>
</feature>
<feature type="transmembrane region" description="Helical" evidence="10">
    <location>
        <begin position="199"/>
        <end position="217"/>
    </location>
</feature>
<keyword evidence="5 10" id="KW-0812">Transmembrane</keyword>
<evidence type="ECO:0000313" key="12">
    <source>
        <dbReference type="EMBL" id="BAI65506.1"/>
    </source>
</evidence>
<organism evidence="12 13">
    <name type="scientific">Rothia mucilaginosa (strain DY-18)</name>
    <name type="common">Stomatococcus mucilaginosus</name>
    <dbReference type="NCBI Taxonomy" id="680646"/>
    <lineage>
        <taxon>Bacteria</taxon>
        <taxon>Bacillati</taxon>
        <taxon>Actinomycetota</taxon>
        <taxon>Actinomycetes</taxon>
        <taxon>Micrococcales</taxon>
        <taxon>Micrococcaceae</taxon>
        <taxon>Rothia</taxon>
    </lineage>
</organism>
<dbReference type="Proteomes" id="UP000001883">
    <property type="component" value="Chromosome"/>
</dbReference>
<evidence type="ECO:0000256" key="3">
    <source>
        <dbReference type="ARBA" id="ARBA00022448"/>
    </source>
</evidence>
<evidence type="ECO:0000256" key="7">
    <source>
        <dbReference type="ARBA" id="ARBA00022989"/>
    </source>
</evidence>
<dbReference type="HOGENOM" id="CLU_007946_9_3_11"/>
<feature type="transmembrane region" description="Helical" evidence="10">
    <location>
        <begin position="88"/>
        <end position="106"/>
    </location>
</feature>
<reference evidence="12 13" key="3">
    <citation type="journal article" date="2010" name="Sequencing">
        <title>Complete Genome Sequence of Rothia mucilaginosa DY-18: A Clinical Isolate with Dense Meshwork-Like Structures from a Persistent Apical Periodontitis Lesion.</title>
        <authorList>
            <person name="Yamane K."/>
            <person name="Nambu T."/>
            <person name="Yamanaka T."/>
            <person name="Mashimo C."/>
            <person name="Sugimori C."/>
            <person name="Leung K.-P."/>
            <person name="Fukushima H."/>
        </authorList>
    </citation>
    <scope>NUCLEOTIDE SEQUENCE [LARGE SCALE GENOMIC DNA]</scope>
    <source>
        <strain evidence="12 13">DY-18</strain>
    </source>
</reference>
<dbReference type="FunFam" id="1.20.1740.10:FF:000001">
    <property type="entry name" value="Amino acid permease"/>
    <property type="match status" value="1"/>
</dbReference>
<feature type="transmembrane region" description="Helical" evidence="10">
    <location>
        <begin position="439"/>
        <end position="465"/>
    </location>
</feature>
<dbReference type="KEGG" id="rmu:RMDY18_16740"/>
<dbReference type="PANTHER" id="PTHR43495:SF2">
    <property type="entry name" value="D-SERINE_D-ALANINE_GLYCINE TRANSPORTER"/>
    <property type="match status" value="1"/>
</dbReference>
<feature type="transmembrane region" description="Helical" evidence="10">
    <location>
        <begin position="486"/>
        <end position="504"/>
    </location>
</feature>
<reference evidence="12 13" key="2">
    <citation type="journal article" date="2010" name="J Osaka Dent Univ">
        <title>Isolation and identification of Rothia mucilaginosa from persistent apical periodontitis lesions.</title>
        <authorList>
            <person name="Yamane K."/>
            <person name="Yoshida M."/>
            <person name="Fujihira T."/>
            <person name="Baba T."/>
            <person name="Tsuji N."/>
            <person name="Hayashi H."/>
            <person name="Sugimori C."/>
            <person name="Yamanaka T."/>
            <person name="Mashimo C."/>
            <person name="Nambu T."/>
            <person name="Kawai H."/>
            <person name="Fukushima H."/>
        </authorList>
    </citation>
    <scope>NUCLEOTIDE SEQUENCE [LARGE SCALE GENOMIC DNA]</scope>
    <source>
        <strain evidence="12 13">DY-18</strain>
    </source>
</reference>
<keyword evidence="7 10" id="KW-1133">Transmembrane helix</keyword>
<feature type="compositionally biased region" description="Polar residues" evidence="9">
    <location>
        <begin position="60"/>
        <end position="72"/>
    </location>
</feature>
<evidence type="ECO:0000259" key="11">
    <source>
        <dbReference type="Pfam" id="PF00324"/>
    </source>
</evidence>
<feature type="compositionally biased region" description="Low complexity" evidence="9">
    <location>
        <begin position="7"/>
        <end position="19"/>
    </location>
</feature>
<feature type="transmembrane region" description="Helical" evidence="10">
    <location>
        <begin position="351"/>
        <end position="372"/>
    </location>
</feature>
<feature type="transmembrane region" description="Helical" evidence="10">
    <location>
        <begin position="282"/>
        <end position="304"/>
    </location>
</feature>